<evidence type="ECO:0000313" key="2">
    <source>
        <dbReference type="Proteomes" id="UP000229884"/>
    </source>
</evidence>
<protein>
    <submittedName>
        <fullName evidence="1">Uncharacterized protein</fullName>
    </submittedName>
</protein>
<proteinExistence type="predicted"/>
<reference evidence="1 2" key="1">
    <citation type="submission" date="2017-11" db="EMBL/GenBank/DDBJ databases">
        <title>Genome sequencing of Prevotella intermedia KCOM 2832.</title>
        <authorList>
            <person name="Kook J.-K."/>
            <person name="Park S.-N."/>
            <person name="Lim Y.K."/>
        </authorList>
    </citation>
    <scope>NUCLEOTIDE SEQUENCE [LARGE SCALE GENOMIC DNA]</scope>
    <source>
        <strain evidence="1 2">KCOM 2832</strain>
    </source>
</reference>
<dbReference type="EMBL" id="PENG01000002">
    <property type="protein sequence ID" value="PJI26237.1"/>
    <property type="molecule type" value="Genomic_DNA"/>
</dbReference>
<gene>
    <name evidence="1" type="ORF">CTM58_10880</name>
</gene>
<comment type="caution">
    <text evidence="1">The sequence shown here is derived from an EMBL/GenBank/DDBJ whole genome shotgun (WGS) entry which is preliminary data.</text>
</comment>
<sequence>MALRKRLFYDAKQPLLPCKTYAFGMQNDRFCNVLIVRRLCDSLSSEKYLQHFDVLSVYQEHKYSKTI</sequence>
<dbReference type="Proteomes" id="UP000229884">
    <property type="component" value="Unassembled WGS sequence"/>
</dbReference>
<accession>A0A2M8TQM5</accession>
<name>A0A2M8TQM5_PREIN</name>
<organism evidence="1 2">
    <name type="scientific">Prevotella intermedia</name>
    <dbReference type="NCBI Taxonomy" id="28131"/>
    <lineage>
        <taxon>Bacteria</taxon>
        <taxon>Pseudomonadati</taxon>
        <taxon>Bacteroidota</taxon>
        <taxon>Bacteroidia</taxon>
        <taxon>Bacteroidales</taxon>
        <taxon>Prevotellaceae</taxon>
        <taxon>Prevotella</taxon>
    </lineage>
</organism>
<dbReference type="AlphaFoldDB" id="A0A2M8TQM5"/>
<evidence type="ECO:0000313" key="1">
    <source>
        <dbReference type="EMBL" id="PJI26237.1"/>
    </source>
</evidence>